<dbReference type="AlphaFoldDB" id="A0AAD4STK8"/>
<protein>
    <recommendedName>
        <fullName evidence="3">BHLH domain-containing protein</fullName>
    </recommendedName>
</protein>
<name>A0AAD4STK8_9MAGN</name>
<accession>A0AAD4STK8</accession>
<sequence length="261" mass="29584">MHGEEAVQKSNAVETLASEGNDDHMVPATETISSFSNGTDYHVQLEEEANWYAQISDLHLFDHHQNHLGEDLFMYDNNHPSSDIRPNNLSLDVNGYFQENDGLIDHSIDDETTWPLQQQPADNNGHQTQSSTSFIPVVPNKSTSEQQQLLQVQEPRECSSELPQLVKPIVKRTKRRKKGKQVLVFNHGEEEEDDVLGAAEADGFLKDLVIDNEDDDDEDNIGDDNQLLSVASKNLLSERIRRKRFNKQLLTLRGMVPNITK</sequence>
<evidence type="ECO:0000256" key="1">
    <source>
        <dbReference type="ARBA" id="ARBA00023015"/>
    </source>
</evidence>
<dbReference type="InterPro" id="IPR011598">
    <property type="entry name" value="bHLH_dom"/>
</dbReference>
<evidence type="ECO:0000259" key="3">
    <source>
        <dbReference type="PROSITE" id="PS50888"/>
    </source>
</evidence>
<keyword evidence="1" id="KW-0805">Transcription regulation</keyword>
<feature type="domain" description="BHLH" evidence="3">
    <location>
        <begin position="229"/>
        <end position="261"/>
    </location>
</feature>
<evidence type="ECO:0000313" key="5">
    <source>
        <dbReference type="Proteomes" id="UP001202328"/>
    </source>
</evidence>
<reference evidence="4" key="1">
    <citation type="submission" date="2022-04" db="EMBL/GenBank/DDBJ databases">
        <title>A functionally conserved STORR gene fusion in Papaver species that diverged 16.8 million years ago.</title>
        <authorList>
            <person name="Catania T."/>
        </authorList>
    </citation>
    <scope>NUCLEOTIDE SEQUENCE</scope>
    <source>
        <strain evidence="4">S-188037</strain>
    </source>
</reference>
<evidence type="ECO:0000313" key="4">
    <source>
        <dbReference type="EMBL" id="KAI3923315.1"/>
    </source>
</evidence>
<keyword evidence="5" id="KW-1185">Reference proteome</keyword>
<proteinExistence type="predicted"/>
<keyword evidence="2" id="KW-0804">Transcription</keyword>
<gene>
    <name evidence="4" type="ORF">MKW98_026908</name>
</gene>
<feature type="non-terminal residue" evidence="4">
    <location>
        <position position="261"/>
    </location>
</feature>
<dbReference type="PROSITE" id="PS50888">
    <property type="entry name" value="BHLH"/>
    <property type="match status" value="1"/>
</dbReference>
<dbReference type="Proteomes" id="UP001202328">
    <property type="component" value="Unassembled WGS sequence"/>
</dbReference>
<organism evidence="4 5">
    <name type="scientific">Papaver atlanticum</name>
    <dbReference type="NCBI Taxonomy" id="357466"/>
    <lineage>
        <taxon>Eukaryota</taxon>
        <taxon>Viridiplantae</taxon>
        <taxon>Streptophyta</taxon>
        <taxon>Embryophyta</taxon>
        <taxon>Tracheophyta</taxon>
        <taxon>Spermatophyta</taxon>
        <taxon>Magnoliopsida</taxon>
        <taxon>Ranunculales</taxon>
        <taxon>Papaveraceae</taxon>
        <taxon>Papaveroideae</taxon>
        <taxon>Papaver</taxon>
    </lineage>
</organism>
<dbReference type="EMBL" id="JAJJMB010008487">
    <property type="protein sequence ID" value="KAI3923315.1"/>
    <property type="molecule type" value="Genomic_DNA"/>
</dbReference>
<evidence type="ECO:0000256" key="2">
    <source>
        <dbReference type="ARBA" id="ARBA00023163"/>
    </source>
</evidence>
<comment type="caution">
    <text evidence="4">The sequence shown here is derived from an EMBL/GenBank/DDBJ whole genome shotgun (WGS) entry which is preliminary data.</text>
</comment>
<dbReference type="GO" id="GO:0046983">
    <property type="term" value="F:protein dimerization activity"/>
    <property type="evidence" value="ECO:0007669"/>
    <property type="project" value="InterPro"/>
</dbReference>